<keyword evidence="3 6" id="KW-0812">Transmembrane</keyword>
<evidence type="ECO:0000256" key="2">
    <source>
        <dbReference type="ARBA" id="ARBA00022475"/>
    </source>
</evidence>
<accession>A0ABU7H0G3</accession>
<evidence type="ECO:0000313" key="8">
    <source>
        <dbReference type="Proteomes" id="UP001337681"/>
    </source>
</evidence>
<feature type="transmembrane region" description="Helical" evidence="6">
    <location>
        <begin position="151"/>
        <end position="171"/>
    </location>
</feature>
<comment type="subcellular location">
    <subcellularLocation>
        <location evidence="1">Cell membrane</location>
        <topology evidence="1">Multi-pass membrane protein</topology>
    </subcellularLocation>
</comment>
<feature type="transmembrane region" description="Helical" evidence="6">
    <location>
        <begin position="183"/>
        <end position="203"/>
    </location>
</feature>
<name>A0ABU7H0G3_9SPHI</name>
<feature type="transmembrane region" description="Helical" evidence="6">
    <location>
        <begin position="364"/>
        <end position="384"/>
    </location>
</feature>
<reference evidence="7 8" key="1">
    <citation type="submission" date="2024-01" db="EMBL/GenBank/DDBJ databases">
        <title>Pedobacter sp. nov., isolated from oil-contaminated soil.</title>
        <authorList>
            <person name="Le N.T.T."/>
        </authorList>
    </citation>
    <scope>NUCLEOTIDE SEQUENCE [LARGE SCALE GENOMIC DNA]</scope>
    <source>
        <strain evidence="7 8">VNH31</strain>
    </source>
</reference>
<organism evidence="7 8">
    <name type="scientific">Pedobacter flavus</name>
    <dbReference type="NCBI Taxonomy" id="3113906"/>
    <lineage>
        <taxon>Bacteria</taxon>
        <taxon>Pseudomonadati</taxon>
        <taxon>Bacteroidota</taxon>
        <taxon>Sphingobacteriia</taxon>
        <taxon>Sphingobacteriales</taxon>
        <taxon>Sphingobacteriaceae</taxon>
        <taxon>Pedobacter</taxon>
    </lineage>
</organism>
<dbReference type="EMBL" id="JAZDQU010000001">
    <property type="protein sequence ID" value="MEE1884736.1"/>
    <property type="molecule type" value="Genomic_DNA"/>
</dbReference>
<sequence length="417" mass="47636">MKKLITSTFIRIGKTNILANFLNLSVIQIINALSQIYIYYLINSILGLETFGKVIVASTFCGVAGSVINYGTNQSGIREVSSNIGKTTMSRVISNILWIRIILFIAYLLVLGGLSYFNSQYFTLIIFSLPLILAEVLNPLYFYIGIEKLKYYNLFNMLSKLISIIAVLLLIKNEYDDYKVNFIIGSSGVLIYGLLLVSAFRVYKLKLLIPRFSILLYQFKDNFYLTVNNLSVQLQQSLMVFALGKWGEEIVLGAYSFCDKLLWGGRLLIMAISNAIYPKGVQLYNERPELWFKFRFKFKIIITAFFILASVIMYFFPDYIILILTNTQEAHAINFIRAMALVPTVAALNSLNVLDLLIKNKNAAVFRISMISLIISIITVFIFIKEKNYIAIAYYALLIESVNLLMYEMAIRKYRNA</sequence>
<keyword evidence="8" id="KW-1185">Reference proteome</keyword>
<feature type="transmembrane region" description="Helical" evidence="6">
    <location>
        <begin position="92"/>
        <end position="115"/>
    </location>
</feature>
<feature type="transmembrane region" description="Helical" evidence="6">
    <location>
        <begin position="390"/>
        <end position="407"/>
    </location>
</feature>
<evidence type="ECO:0000313" key="7">
    <source>
        <dbReference type="EMBL" id="MEE1884736.1"/>
    </source>
</evidence>
<feature type="transmembrane region" description="Helical" evidence="6">
    <location>
        <begin position="21"/>
        <end position="42"/>
    </location>
</feature>
<dbReference type="Proteomes" id="UP001337681">
    <property type="component" value="Unassembled WGS sequence"/>
</dbReference>
<dbReference type="Pfam" id="PF01943">
    <property type="entry name" value="Polysacc_synt"/>
    <property type="match status" value="1"/>
</dbReference>
<keyword evidence="5 6" id="KW-0472">Membrane</keyword>
<protein>
    <submittedName>
        <fullName evidence="7">Oligosaccharide flippase family protein</fullName>
    </submittedName>
</protein>
<feature type="transmembrane region" description="Helical" evidence="6">
    <location>
        <begin position="121"/>
        <end position="144"/>
    </location>
</feature>
<evidence type="ECO:0000256" key="6">
    <source>
        <dbReference type="SAM" id="Phobius"/>
    </source>
</evidence>
<evidence type="ECO:0000256" key="3">
    <source>
        <dbReference type="ARBA" id="ARBA00022692"/>
    </source>
</evidence>
<gene>
    <name evidence="7" type="ORF">VRU49_04790</name>
</gene>
<feature type="transmembrane region" description="Helical" evidence="6">
    <location>
        <begin position="298"/>
        <end position="316"/>
    </location>
</feature>
<evidence type="ECO:0000256" key="5">
    <source>
        <dbReference type="ARBA" id="ARBA00023136"/>
    </source>
</evidence>
<dbReference type="RefSeq" id="WP_330145649.1">
    <property type="nucleotide sequence ID" value="NZ_JAZDQU010000001.1"/>
</dbReference>
<feature type="transmembrane region" description="Helical" evidence="6">
    <location>
        <begin position="336"/>
        <end position="357"/>
    </location>
</feature>
<keyword evidence="2" id="KW-1003">Cell membrane</keyword>
<dbReference type="InterPro" id="IPR002797">
    <property type="entry name" value="Polysacc_synth"/>
</dbReference>
<comment type="caution">
    <text evidence="7">The sequence shown here is derived from an EMBL/GenBank/DDBJ whole genome shotgun (WGS) entry which is preliminary data.</text>
</comment>
<evidence type="ECO:0000256" key="4">
    <source>
        <dbReference type="ARBA" id="ARBA00022989"/>
    </source>
</evidence>
<feature type="transmembrane region" description="Helical" evidence="6">
    <location>
        <begin position="54"/>
        <end position="71"/>
    </location>
</feature>
<dbReference type="PANTHER" id="PTHR30250:SF11">
    <property type="entry name" value="O-ANTIGEN TRANSPORTER-RELATED"/>
    <property type="match status" value="1"/>
</dbReference>
<keyword evidence="4 6" id="KW-1133">Transmembrane helix</keyword>
<dbReference type="PANTHER" id="PTHR30250">
    <property type="entry name" value="PST FAMILY PREDICTED COLANIC ACID TRANSPORTER"/>
    <property type="match status" value="1"/>
</dbReference>
<proteinExistence type="predicted"/>
<dbReference type="InterPro" id="IPR050833">
    <property type="entry name" value="Poly_Biosynth_Transport"/>
</dbReference>
<evidence type="ECO:0000256" key="1">
    <source>
        <dbReference type="ARBA" id="ARBA00004651"/>
    </source>
</evidence>